<dbReference type="PANTHER" id="PTHR10334">
    <property type="entry name" value="CYSTEINE-RICH SECRETORY PROTEIN-RELATED"/>
    <property type="match status" value="1"/>
</dbReference>
<name>A0A4Q9MZ90_9APHY</name>
<dbReference type="Pfam" id="PF00188">
    <property type="entry name" value="CAP"/>
    <property type="match status" value="1"/>
</dbReference>
<sequence length="202" mass="21946">YLDLHNVLRNQVGAPDLQWSDDLAAKAQSYAEQCELKHSDGALGPFGENLAAATGLFDALRAVELFVQDQATFNRAQLKLTHYTQVIWRSTTQLGCGVATCGNIFPGDGDATYHVCLYDPVGNVVGEETLVHSVFVCYEKDHSSSAQTQPSSLLNQPTSRTGLTGVKPLSLGGRTPAILVYLSSLPWVWQGHSLLLCRVGWI</sequence>
<reference evidence="2" key="1">
    <citation type="submission" date="2019-01" db="EMBL/GenBank/DDBJ databases">
        <title>Draft genome sequences of three monokaryotic isolates of the white-rot basidiomycete fungus Dichomitus squalens.</title>
        <authorList>
            <consortium name="DOE Joint Genome Institute"/>
            <person name="Lopez S.C."/>
            <person name="Andreopoulos B."/>
            <person name="Pangilinan J."/>
            <person name="Lipzen A."/>
            <person name="Riley R."/>
            <person name="Ahrendt S."/>
            <person name="Ng V."/>
            <person name="Barry K."/>
            <person name="Daum C."/>
            <person name="Grigoriev I.V."/>
            <person name="Hilden K.S."/>
            <person name="Makela M.R."/>
            <person name="de Vries R.P."/>
        </authorList>
    </citation>
    <scope>NUCLEOTIDE SEQUENCE [LARGE SCALE GENOMIC DNA]</scope>
    <source>
        <strain evidence="2">OM18370.1</strain>
    </source>
</reference>
<feature type="domain" description="SCP" evidence="1">
    <location>
        <begin position="1"/>
        <end position="126"/>
    </location>
</feature>
<organism evidence="2">
    <name type="scientific">Dichomitus squalens</name>
    <dbReference type="NCBI Taxonomy" id="114155"/>
    <lineage>
        <taxon>Eukaryota</taxon>
        <taxon>Fungi</taxon>
        <taxon>Dikarya</taxon>
        <taxon>Basidiomycota</taxon>
        <taxon>Agaricomycotina</taxon>
        <taxon>Agaricomycetes</taxon>
        <taxon>Polyporales</taxon>
        <taxon>Polyporaceae</taxon>
        <taxon>Dichomitus</taxon>
    </lineage>
</organism>
<dbReference type="PRINTS" id="PR00837">
    <property type="entry name" value="V5TPXLIKE"/>
</dbReference>
<accession>A0A4Q9MZ90</accession>
<protein>
    <submittedName>
        <fullName evidence="2">CAP domain-containing protein</fullName>
    </submittedName>
</protein>
<feature type="non-terminal residue" evidence="2">
    <location>
        <position position="1"/>
    </location>
</feature>
<dbReference type="InterPro" id="IPR014044">
    <property type="entry name" value="CAP_dom"/>
</dbReference>
<dbReference type="InterPro" id="IPR001283">
    <property type="entry name" value="CRISP-related"/>
</dbReference>
<dbReference type="EMBL" id="ML143392">
    <property type="protein sequence ID" value="TBU33115.1"/>
    <property type="molecule type" value="Genomic_DNA"/>
</dbReference>
<dbReference type="SMART" id="SM00198">
    <property type="entry name" value="SCP"/>
    <property type="match status" value="1"/>
</dbReference>
<dbReference type="InterPro" id="IPR035940">
    <property type="entry name" value="CAP_sf"/>
</dbReference>
<dbReference type="SUPFAM" id="SSF55797">
    <property type="entry name" value="PR-1-like"/>
    <property type="match status" value="1"/>
</dbReference>
<evidence type="ECO:0000259" key="1">
    <source>
        <dbReference type="SMART" id="SM00198"/>
    </source>
</evidence>
<dbReference type="OrthoDB" id="337038at2759"/>
<dbReference type="AlphaFoldDB" id="A0A4Q9MZ90"/>
<proteinExistence type="predicted"/>
<dbReference type="Gene3D" id="3.40.33.10">
    <property type="entry name" value="CAP"/>
    <property type="match status" value="1"/>
</dbReference>
<gene>
    <name evidence="2" type="ORF">BD311DRAFT_653289</name>
</gene>
<evidence type="ECO:0000313" key="2">
    <source>
        <dbReference type="EMBL" id="TBU33115.1"/>
    </source>
</evidence>
<dbReference type="Proteomes" id="UP000292957">
    <property type="component" value="Unassembled WGS sequence"/>
</dbReference>